<comment type="pathway">
    <text evidence="1">Nitrogen metabolism; urea cycle; L-ornithine and urea from L-arginine: step 1/1.</text>
</comment>
<feature type="binding site" evidence="10">
    <location>
        <position position="99"/>
    </location>
    <ligand>
        <name>Mn(2+)</name>
        <dbReference type="ChEBI" id="CHEBI:29035"/>
        <label>1</label>
    </ligand>
</feature>
<evidence type="ECO:0000256" key="6">
    <source>
        <dbReference type="ARBA" id="ARBA00022801"/>
    </source>
</evidence>
<evidence type="ECO:0000256" key="8">
    <source>
        <dbReference type="ARBA" id="ARBA00047391"/>
    </source>
</evidence>
<dbReference type="SUPFAM" id="SSF52768">
    <property type="entry name" value="Arginase/deacetylase"/>
    <property type="match status" value="1"/>
</dbReference>
<comment type="caution">
    <text evidence="13">The sequence shown here is derived from an EMBL/GenBank/DDBJ whole genome shotgun (WGS) entry which is preliminary data.</text>
</comment>
<dbReference type="PRINTS" id="PR00116">
    <property type="entry name" value="ARGINASE"/>
</dbReference>
<organism evidence="13 14">
    <name type="scientific">Anaerosalibacter massiliensis</name>
    <dbReference type="NCBI Taxonomy" id="1347392"/>
    <lineage>
        <taxon>Bacteria</taxon>
        <taxon>Bacillati</taxon>
        <taxon>Bacillota</taxon>
        <taxon>Tissierellia</taxon>
        <taxon>Tissierellales</taxon>
        <taxon>Sporanaerobacteraceae</taxon>
        <taxon>Anaerosalibacter</taxon>
    </lineage>
</organism>
<sequence length="306" mass="33812">MDINLLTVPIMYGCDRNGAQYGPKKLREKNVVKTIENQNHKVYDFGSLFIPEISESEKYADHDHIKYLKSITNINNNLAHLVYNSLNSENFPFIIGGDHALGLGSISGASKYFENLAVIWVDAHGDINTEETSPSGNSHGMPLAAALGVGNPLLTNVYFDGPKVKPENVYIIGARDLDEGEIKLAKDLDLNLYTMDKINKIGLDAVMNEVINSIKSTNIDGVHLSFDIDALDKSLVPGTGTPVEGGFSLEETKKILKDLLSTNFVKSMDFVELNPLLDENDTTADLCIDLINWTFKYLNNFLLKNA</sequence>
<comment type="similarity">
    <text evidence="11 12">Belongs to the arginase family.</text>
</comment>
<keyword evidence="7 10" id="KW-0464">Manganese</keyword>
<evidence type="ECO:0000256" key="10">
    <source>
        <dbReference type="PIRSR" id="PIRSR036979-1"/>
    </source>
</evidence>
<evidence type="ECO:0000256" key="12">
    <source>
        <dbReference type="RuleBase" id="RU361159"/>
    </source>
</evidence>
<dbReference type="InterPro" id="IPR014033">
    <property type="entry name" value="Arginase"/>
</dbReference>
<dbReference type="EMBL" id="JANJZL010000001">
    <property type="protein sequence ID" value="MCR2043012.1"/>
    <property type="molecule type" value="Genomic_DNA"/>
</dbReference>
<keyword evidence="14" id="KW-1185">Reference proteome</keyword>
<dbReference type="OrthoDB" id="9788689at2"/>
<dbReference type="CDD" id="cd09989">
    <property type="entry name" value="Arginase"/>
    <property type="match status" value="1"/>
</dbReference>
<dbReference type="Proteomes" id="UP001142078">
    <property type="component" value="Unassembled WGS sequence"/>
</dbReference>
<keyword evidence="4 12" id="KW-0056">Arginine metabolism</keyword>
<protein>
    <recommendedName>
        <fullName evidence="3 9">Arginase</fullName>
        <ecNumber evidence="2 9">3.5.3.1</ecNumber>
    </recommendedName>
</protein>
<evidence type="ECO:0000256" key="5">
    <source>
        <dbReference type="ARBA" id="ARBA00022723"/>
    </source>
</evidence>
<evidence type="ECO:0000313" key="14">
    <source>
        <dbReference type="Proteomes" id="UP001142078"/>
    </source>
</evidence>
<dbReference type="Pfam" id="PF00491">
    <property type="entry name" value="Arginase"/>
    <property type="match status" value="1"/>
</dbReference>
<dbReference type="NCBIfam" id="TIGR01229">
    <property type="entry name" value="rocF_arginase"/>
    <property type="match status" value="1"/>
</dbReference>
<gene>
    <name evidence="13" type="primary">rocF</name>
    <name evidence="13" type="ORF">NSA23_02655</name>
</gene>
<evidence type="ECO:0000256" key="9">
    <source>
        <dbReference type="NCBIfam" id="TIGR01229"/>
    </source>
</evidence>
<evidence type="ECO:0000256" key="4">
    <source>
        <dbReference type="ARBA" id="ARBA00022503"/>
    </source>
</evidence>
<comment type="catalytic activity">
    <reaction evidence="8 12">
        <text>L-arginine + H2O = urea + L-ornithine</text>
        <dbReference type="Rhea" id="RHEA:20569"/>
        <dbReference type="ChEBI" id="CHEBI:15377"/>
        <dbReference type="ChEBI" id="CHEBI:16199"/>
        <dbReference type="ChEBI" id="CHEBI:32682"/>
        <dbReference type="ChEBI" id="CHEBI:46911"/>
        <dbReference type="EC" id="3.5.3.1"/>
    </reaction>
</comment>
<feature type="binding site" evidence="10">
    <location>
        <position position="122"/>
    </location>
    <ligand>
        <name>Mn(2+)</name>
        <dbReference type="ChEBI" id="CHEBI:29035"/>
        <label>1</label>
    </ligand>
</feature>
<feature type="binding site" evidence="10">
    <location>
        <position position="126"/>
    </location>
    <ligand>
        <name>Mn(2+)</name>
        <dbReference type="ChEBI" id="CHEBI:29035"/>
        <label>2</label>
    </ligand>
</feature>
<evidence type="ECO:0000256" key="2">
    <source>
        <dbReference type="ARBA" id="ARBA00012168"/>
    </source>
</evidence>
<feature type="binding site" evidence="10">
    <location>
        <position position="124"/>
    </location>
    <ligand>
        <name>Mn(2+)</name>
        <dbReference type="ChEBI" id="CHEBI:29035"/>
        <label>2</label>
    </ligand>
</feature>
<evidence type="ECO:0000256" key="7">
    <source>
        <dbReference type="ARBA" id="ARBA00023211"/>
    </source>
</evidence>
<dbReference type="InterPro" id="IPR006035">
    <property type="entry name" value="Ureohydrolase"/>
</dbReference>
<feature type="binding site" evidence="10">
    <location>
        <position position="227"/>
    </location>
    <ligand>
        <name>Mn(2+)</name>
        <dbReference type="ChEBI" id="CHEBI:29035"/>
        <label>1</label>
    </ligand>
</feature>
<dbReference type="InterPro" id="IPR023696">
    <property type="entry name" value="Ureohydrolase_dom_sf"/>
</dbReference>
<reference evidence="13" key="1">
    <citation type="submission" date="2022-07" db="EMBL/GenBank/DDBJ databases">
        <title>Enhanced cultured diversity of the mouse gut microbiota enables custom-made synthetic communities.</title>
        <authorList>
            <person name="Afrizal A."/>
        </authorList>
    </citation>
    <scope>NUCLEOTIDE SEQUENCE</scope>
    <source>
        <strain evidence="13">DSM 29482</strain>
    </source>
</reference>
<keyword evidence="6 12" id="KW-0378">Hydrolase</keyword>
<name>A0A9X2MDI5_9FIRM</name>
<keyword evidence="5 10" id="KW-0479">Metal-binding</keyword>
<comment type="cofactor">
    <cofactor evidence="10 12">
        <name>Mn(2+)</name>
        <dbReference type="ChEBI" id="CHEBI:29035"/>
    </cofactor>
    <text evidence="10 12">Binds 2 manganese ions per subunit.</text>
</comment>
<dbReference type="GO" id="GO:0004053">
    <property type="term" value="F:arginase activity"/>
    <property type="evidence" value="ECO:0007669"/>
    <property type="project" value="UniProtKB-UniRule"/>
</dbReference>
<feature type="binding site" evidence="10">
    <location>
        <position position="229"/>
    </location>
    <ligand>
        <name>Mn(2+)</name>
        <dbReference type="ChEBI" id="CHEBI:29035"/>
        <label>1</label>
    </ligand>
</feature>
<evidence type="ECO:0000256" key="3">
    <source>
        <dbReference type="ARBA" id="ARBA00018123"/>
    </source>
</evidence>
<evidence type="ECO:0000256" key="11">
    <source>
        <dbReference type="PROSITE-ProRule" id="PRU00742"/>
    </source>
</evidence>
<dbReference type="PROSITE" id="PS51409">
    <property type="entry name" value="ARGINASE_2"/>
    <property type="match status" value="1"/>
</dbReference>
<evidence type="ECO:0000256" key="1">
    <source>
        <dbReference type="ARBA" id="ARBA00005098"/>
    </source>
</evidence>
<dbReference type="EC" id="3.5.3.1" evidence="2 9"/>
<dbReference type="AlphaFoldDB" id="A0A9X2MDI5"/>
<evidence type="ECO:0000313" key="13">
    <source>
        <dbReference type="EMBL" id="MCR2043012.1"/>
    </source>
</evidence>
<proteinExistence type="inferred from homology"/>
<accession>A0A9X2MDI5</accession>
<dbReference type="FunFam" id="3.40.800.10:FF:000012">
    <property type="entry name" value="Arginase"/>
    <property type="match status" value="1"/>
</dbReference>
<dbReference type="PIRSF" id="PIRSF036979">
    <property type="entry name" value="Arginase"/>
    <property type="match status" value="1"/>
</dbReference>
<dbReference type="PANTHER" id="PTHR43782:SF3">
    <property type="entry name" value="ARGINASE"/>
    <property type="match status" value="1"/>
</dbReference>
<dbReference type="GO" id="GO:0006525">
    <property type="term" value="P:arginine metabolic process"/>
    <property type="evidence" value="ECO:0007669"/>
    <property type="project" value="UniProtKB-KW"/>
</dbReference>
<dbReference type="Gene3D" id="3.40.800.10">
    <property type="entry name" value="Ureohydrolase domain"/>
    <property type="match status" value="1"/>
</dbReference>
<dbReference type="RefSeq" id="WP_042681264.1">
    <property type="nucleotide sequence ID" value="NZ_CABKTM010000043.1"/>
</dbReference>
<dbReference type="GO" id="GO:0005737">
    <property type="term" value="C:cytoplasm"/>
    <property type="evidence" value="ECO:0007669"/>
    <property type="project" value="TreeGrafter"/>
</dbReference>
<dbReference type="GO" id="GO:0030145">
    <property type="term" value="F:manganese ion binding"/>
    <property type="evidence" value="ECO:0007669"/>
    <property type="project" value="TreeGrafter"/>
</dbReference>
<dbReference type="PANTHER" id="PTHR43782">
    <property type="entry name" value="ARGINASE"/>
    <property type="match status" value="1"/>
</dbReference>